<protein>
    <submittedName>
        <fullName evidence="1">Uncharacterized protein</fullName>
    </submittedName>
</protein>
<keyword evidence="2" id="KW-1185">Reference proteome</keyword>
<sequence>MPHEWRYNIRPSFLHHLEPVVTCAPKLFTKLCFTELQPLTSEQRHMSSRSPRAFELKTPDCLKGKRPLCQRTLTSDLWPHPCINLCVSGGQKRRETSESKRYDMR</sequence>
<accession>A0AA88P5U2</accession>
<name>A0AA88P5U2_9TELE</name>
<organism evidence="1 2">
    <name type="scientific">Cirrhinus molitorella</name>
    <name type="common">mud carp</name>
    <dbReference type="NCBI Taxonomy" id="172907"/>
    <lineage>
        <taxon>Eukaryota</taxon>
        <taxon>Metazoa</taxon>
        <taxon>Chordata</taxon>
        <taxon>Craniata</taxon>
        <taxon>Vertebrata</taxon>
        <taxon>Euteleostomi</taxon>
        <taxon>Actinopterygii</taxon>
        <taxon>Neopterygii</taxon>
        <taxon>Teleostei</taxon>
        <taxon>Ostariophysi</taxon>
        <taxon>Cypriniformes</taxon>
        <taxon>Cyprinidae</taxon>
        <taxon>Labeoninae</taxon>
        <taxon>Labeonini</taxon>
        <taxon>Cirrhinus</taxon>
    </lineage>
</organism>
<comment type="caution">
    <text evidence="1">The sequence shown here is derived from an EMBL/GenBank/DDBJ whole genome shotgun (WGS) entry which is preliminary data.</text>
</comment>
<gene>
    <name evidence="1" type="ORF">Q8A67_023457</name>
</gene>
<dbReference type="AlphaFoldDB" id="A0AA88P5U2"/>
<reference evidence="1" key="1">
    <citation type="submission" date="2023-08" db="EMBL/GenBank/DDBJ databases">
        <title>Chromosome-level Genome Assembly of mud carp (Cirrhinus molitorella).</title>
        <authorList>
            <person name="Liu H."/>
        </authorList>
    </citation>
    <scope>NUCLEOTIDE SEQUENCE</scope>
    <source>
        <strain evidence="1">Prfri</strain>
        <tissue evidence="1">Muscle</tissue>
    </source>
</reference>
<proteinExistence type="predicted"/>
<evidence type="ECO:0000313" key="2">
    <source>
        <dbReference type="Proteomes" id="UP001187343"/>
    </source>
</evidence>
<dbReference type="EMBL" id="JAUYZG010000023">
    <property type="protein sequence ID" value="KAK2870930.1"/>
    <property type="molecule type" value="Genomic_DNA"/>
</dbReference>
<dbReference type="Proteomes" id="UP001187343">
    <property type="component" value="Unassembled WGS sequence"/>
</dbReference>
<evidence type="ECO:0000313" key="1">
    <source>
        <dbReference type="EMBL" id="KAK2870930.1"/>
    </source>
</evidence>